<reference evidence="2" key="1">
    <citation type="submission" date="2020-12" db="EMBL/GenBank/DDBJ databases">
        <authorList>
            <person name="Kotta-Loizou I."/>
        </authorList>
    </citation>
    <scope>NUCLEOTIDE SEQUENCE</scope>
</reference>
<organism evidence="2">
    <name type="scientific">Beauveria bassiana polymycovirus 3</name>
    <dbReference type="NCBI Taxonomy" id="1740648"/>
    <lineage>
        <taxon>Viruses</taxon>
        <taxon>Riboviria</taxon>
        <taxon>Riboviria incertae sedis</taxon>
        <taxon>Polymycoviridae</taxon>
        <taxon>Polymycovirus</taxon>
    </lineage>
</organism>
<protein>
    <submittedName>
        <fullName evidence="2">Proline-alanine-serine rich protein</fullName>
    </submittedName>
</protein>
<name>A0A7R9NHH9_9VIRU</name>
<dbReference type="Pfam" id="PF25660">
    <property type="entry name" value="CcFV1_CP"/>
    <property type="match status" value="1"/>
</dbReference>
<evidence type="ECO:0000256" key="1">
    <source>
        <dbReference type="SAM" id="MobiDB-lite"/>
    </source>
</evidence>
<feature type="region of interest" description="Disordered" evidence="1">
    <location>
        <begin position="124"/>
        <end position="148"/>
    </location>
</feature>
<gene>
    <name evidence="2" type="primary">PASrp ORF</name>
</gene>
<dbReference type="InterPro" id="IPR058041">
    <property type="entry name" value="CcFV1_CP"/>
</dbReference>
<evidence type="ECO:0000313" key="2">
    <source>
        <dbReference type="EMBL" id="CAD7829826.1"/>
    </source>
</evidence>
<dbReference type="EMBL" id="LR991941">
    <property type="protein sequence ID" value="CAD7829826.1"/>
    <property type="molecule type" value="Genomic_RNA"/>
</dbReference>
<proteinExistence type="predicted"/>
<feature type="region of interest" description="Disordered" evidence="1">
    <location>
        <begin position="241"/>
        <end position="268"/>
    </location>
</feature>
<accession>A0A7R9NHH9</accession>
<sequence>MSLHDVVSKDAAERLAELTLGDIDLVLKVASLGLSATNIHEGVLALSEGRDYEPPRKLGGPRAITINAWSFVSDRGQYHDTYGLTDGRAGELKTLLRGETDQGISEITSVVTAALQKKGSNRPVRVVRDGMPGISKTDGAPSPGKQSGADLKLEIAKHPQIYGMYKFDVEDTGRPGALRYKCHLGHSLYACFQNKRGAIDVARICRVNGRRHPAVDGRVYFWRDDKSPLAGSDIPEQCSFDGKLLPMEPTPPKVVSKAKTEAVKASGS</sequence>